<dbReference type="RefSeq" id="WP_139449081.1">
    <property type="nucleotide sequence ID" value="NZ_VDMB01000013.1"/>
</dbReference>
<evidence type="ECO:0000313" key="3">
    <source>
        <dbReference type="Proteomes" id="UP000321899"/>
    </source>
</evidence>
<evidence type="ECO:0000313" key="2">
    <source>
        <dbReference type="EMBL" id="TYT74219.1"/>
    </source>
</evidence>
<comment type="caution">
    <text evidence="2">The sequence shown here is derived from an EMBL/GenBank/DDBJ whole genome shotgun (WGS) entry which is preliminary data.</text>
</comment>
<reference evidence="2 3" key="1">
    <citation type="submission" date="2019-06" db="EMBL/GenBank/DDBJ databases">
        <title>Desulfobotulus mexicanus sp. nov., a novel sulfate-reducing bacterium isolated from the sediment of an alkaline crater lake in Mexico.</title>
        <authorList>
            <person name="Hirschler-Rea A."/>
        </authorList>
    </citation>
    <scope>NUCLEOTIDE SEQUENCE [LARGE SCALE GENOMIC DNA]</scope>
    <source>
        <strain evidence="2 3">PAR22N</strain>
    </source>
</reference>
<dbReference type="SUPFAM" id="SSF143100">
    <property type="entry name" value="TTHA1013/TTHA0281-like"/>
    <property type="match status" value="1"/>
</dbReference>
<dbReference type="Pfam" id="PF15919">
    <property type="entry name" value="HicB_lk_antitox"/>
    <property type="match status" value="1"/>
</dbReference>
<dbReference type="PANTHER" id="PTHR34504">
    <property type="entry name" value="ANTITOXIN HICB"/>
    <property type="match status" value="1"/>
</dbReference>
<dbReference type="Proteomes" id="UP000321899">
    <property type="component" value="Unassembled WGS sequence"/>
</dbReference>
<feature type="domain" description="HicB-like antitoxin of toxin-antitoxin system" evidence="1">
    <location>
        <begin position="5"/>
        <end position="52"/>
    </location>
</feature>
<dbReference type="InterPro" id="IPR031807">
    <property type="entry name" value="HicB-like"/>
</dbReference>
<evidence type="ECO:0000259" key="1">
    <source>
        <dbReference type="Pfam" id="PF15919"/>
    </source>
</evidence>
<dbReference type="Gene3D" id="3.30.160.250">
    <property type="match status" value="1"/>
</dbReference>
<keyword evidence="3" id="KW-1185">Reference proteome</keyword>
<protein>
    <submittedName>
        <fullName evidence="2">Type II toxin-antitoxin system HicB family antitoxin</fullName>
    </submittedName>
</protein>
<dbReference type="InterPro" id="IPR051404">
    <property type="entry name" value="TA_system_antitoxin"/>
</dbReference>
<name>A0A5S5MEX1_9BACT</name>
<organism evidence="2 3">
    <name type="scientific">Desulfobotulus mexicanus</name>
    <dbReference type="NCBI Taxonomy" id="2586642"/>
    <lineage>
        <taxon>Bacteria</taxon>
        <taxon>Pseudomonadati</taxon>
        <taxon>Thermodesulfobacteriota</taxon>
        <taxon>Desulfobacteria</taxon>
        <taxon>Desulfobacterales</taxon>
        <taxon>Desulfobacteraceae</taxon>
        <taxon>Desulfobotulus</taxon>
    </lineage>
</organism>
<dbReference type="InterPro" id="IPR035069">
    <property type="entry name" value="TTHA1013/TTHA0281-like"/>
</dbReference>
<gene>
    <name evidence="2" type="ORF">FIM25_10635</name>
</gene>
<dbReference type="OrthoDB" id="5419659at2"/>
<dbReference type="AlphaFoldDB" id="A0A5S5MEX1"/>
<proteinExistence type="predicted"/>
<accession>A0A5S5MEX1</accession>
<dbReference type="EMBL" id="VDMB01000013">
    <property type="protein sequence ID" value="TYT74219.1"/>
    <property type="molecule type" value="Genomic_DNA"/>
</dbReference>
<dbReference type="PANTHER" id="PTHR34504:SF2">
    <property type="entry name" value="UPF0150 PROTEIN SSL0259"/>
    <property type="match status" value="1"/>
</dbReference>
<sequence>MILTAVIERDEFGYFAQIPELKGCVTQGNTYEEVLLNIQEAAELYMESLKTEELHALQKRKVIISPIEVAIHA</sequence>